<dbReference type="AlphaFoldDB" id="A0A7Y6M3P4"/>
<dbReference type="SUPFAM" id="SSF81891">
    <property type="entry name" value="Poly A polymerase C-terminal region-like"/>
    <property type="match status" value="1"/>
</dbReference>
<dbReference type="EMBL" id="JABWGN010000005">
    <property type="protein sequence ID" value="NUW32675.1"/>
    <property type="molecule type" value="Genomic_DNA"/>
</dbReference>
<name>A0A7Y6M3P4_9ACTN</name>
<reference evidence="1 2" key="1">
    <citation type="submission" date="2020-06" db="EMBL/GenBank/DDBJ databases">
        <title>Nonomuraea sp. SMC257, a novel actinomycete isolated from soil.</title>
        <authorList>
            <person name="Chanama M."/>
        </authorList>
    </citation>
    <scope>NUCLEOTIDE SEQUENCE [LARGE SCALE GENOMIC DNA]</scope>
    <source>
        <strain evidence="1 2">SMC257</strain>
    </source>
</reference>
<sequence length="177" mass="19344">MALVEADFHGGHGYQSARVWRAGAGVWGPAHTWDFGGPRQGWPINAALALLGAVPGGDRDLFLTVGLGRESDEDGWAWLATRAAWAGTYDEWYEEREREREETARAAREADGHRRRTDVPVVLDGGAVMDVLGLPPGPMVGAAIRHLQDVHAERGLTSREEAVRELRAWAAAQRTDA</sequence>
<accession>A0A7Y6M3P4</accession>
<protein>
    <recommendedName>
        <fullName evidence="3">CCA-adding enzyme C-terminal domain-containing protein</fullName>
    </recommendedName>
</protein>
<keyword evidence="2" id="KW-1185">Reference proteome</keyword>
<evidence type="ECO:0000313" key="2">
    <source>
        <dbReference type="Proteomes" id="UP000586042"/>
    </source>
</evidence>
<comment type="caution">
    <text evidence="1">The sequence shown here is derived from an EMBL/GenBank/DDBJ whole genome shotgun (WGS) entry which is preliminary data.</text>
</comment>
<organism evidence="1 2">
    <name type="scientific">Nonomuraea montanisoli</name>
    <dbReference type="NCBI Taxonomy" id="2741721"/>
    <lineage>
        <taxon>Bacteria</taxon>
        <taxon>Bacillati</taxon>
        <taxon>Actinomycetota</taxon>
        <taxon>Actinomycetes</taxon>
        <taxon>Streptosporangiales</taxon>
        <taxon>Streptosporangiaceae</taxon>
        <taxon>Nonomuraea</taxon>
    </lineage>
</organism>
<evidence type="ECO:0008006" key="3">
    <source>
        <dbReference type="Google" id="ProtNLM"/>
    </source>
</evidence>
<dbReference type="Proteomes" id="UP000586042">
    <property type="component" value="Unassembled WGS sequence"/>
</dbReference>
<proteinExistence type="predicted"/>
<evidence type="ECO:0000313" key="1">
    <source>
        <dbReference type="EMBL" id="NUW32675.1"/>
    </source>
</evidence>
<gene>
    <name evidence="1" type="ORF">HTZ77_14710</name>
</gene>